<evidence type="ECO:0000256" key="8">
    <source>
        <dbReference type="SAM" id="MobiDB-lite"/>
    </source>
</evidence>
<dbReference type="SUPFAM" id="SSF56300">
    <property type="entry name" value="Metallo-dependent phosphatases"/>
    <property type="match status" value="1"/>
</dbReference>
<feature type="domain" description="Purple acid phosphatase N-terminal" evidence="11">
    <location>
        <begin position="14"/>
        <end position="114"/>
    </location>
</feature>
<dbReference type="InterPro" id="IPR029052">
    <property type="entry name" value="Metallo-depent_PP-like"/>
</dbReference>
<comment type="subunit">
    <text evidence="3">Homodimer.</text>
</comment>
<keyword evidence="7" id="KW-0378">Hydrolase</keyword>
<feature type="compositionally biased region" description="Low complexity" evidence="8">
    <location>
        <begin position="270"/>
        <end position="279"/>
    </location>
</feature>
<dbReference type="Gene3D" id="3.60.21.10">
    <property type="match status" value="1"/>
</dbReference>
<dbReference type="InterPro" id="IPR004843">
    <property type="entry name" value="Calcineurin-like_PHP"/>
</dbReference>
<evidence type="ECO:0000256" key="4">
    <source>
        <dbReference type="ARBA" id="ARBA00022525"/>
    </source>
</evidence>
<organism evidence="12 13">
    <name type="scientific">Tetradesmus obliquus</name>
    <name type="common">Green alga</name>
    <name type="synonym">Acutodesmus obliquus</name>
    <dbReference type="NCBI Taxonomy" id="3088"/>
    <lineage>
        <taxon>Eukaryota</taxon>
        <taxon>Viridiplantae</taxon>
        <taxon>Chlorophyta</taxon>
        <taxon>core chlorophytes</taxon>
        <taxon>Chlorophyceae</taxon>
        <taxon>CS clade</taxon>
        <taxon>Sphaeropleales</taxon>
        <taxon>Scenedesmaceae</taxon>
        <taxon>Tetradesmus</taxon>
    </lineage>
</organism>
<feature type="compositionally biased region" description="Low complexity" evidence="8">
    <location>
        <begin position="418"/>
        <end position="432"/>
    </location>
</feature>
<dbReference type="PANTHER" id="PTHR45778">
    <property type="entry name" value="PURPLE ACID PHOSPHATASE-RELATED"/>
    <property type="match status" value="1"/>
</dbReference>
<dbReference type="InterPro" id="IPR025733">
    <property type="entry name" value="PAPs_C"/>
</dbReference>
<evidence type="ECO:0000256" key="1">
    <source>
        <dbReference type="ARBA" id="ARBA00004613"/>
    </source>
</evidence>
<evidence type="ECO:0000259" key="9">
    <source>
        <dbReference type="Pfam" id="PF00149"/>
    </source>
</evidence>
<dbReference type="InterPro" id="IPR008963">
    <property type="entry name" value="Purple_acid_Pase-like_N"/>
</dbReference>
<dbReference type="Pfam" id="PF00149">
    <property type="entry name" value="Metallophos"/>
    <property type="match status" value="1"/>
</dbReference>
<comment type="subcellular location">
    <subcellularLocation>
        <location evidence="1">Secreted</location>
    </subcellularLocation>
</comment>
<feature type="region of interest" description="Disordered" evidence="8">
    <location>
        <begin position="411"/>
        <end position="434"/>
    </location>
</feature>
<reference evidence="12 13" key="1">
    <citation type="submission" date="2023-05" db="EMBL/GenBank/DDBJ databases">
        <title>A 100% complete, gapless, phased diploid assembly of the Scenedesmus obliquus UTEX 3031 genome.</title>
        <authorList>
            <person name="Biondi T.C."/>
            <person name="Hanschen E.R."/>
            <person name="Kwon T."/>
            <person name="Eng W."/>
            <person name="Kruse C.P.S."/>
            <person name="Koehler S.I."/>
            <person name="Kunde Y."/>
            <person name="Gleasner C.D."/>
            <person name="You Mak K.T."/>
            <person name="Polle J."/>
            <person name="Hovde B.T."/>
            <person name="Starkenburg S.R."/>
        </authorList>
    </citation>
    <scope>NUCLEOTIDE SEQUENCE [LARGE SCALE GENOMIC DNA]</scope>
    <source>
        <strain evidence="12 13">DOE0152z</strain>
    </source>
</reference>
<evidence type="ECO:0000313" key="12">
    <source>
        <dbReference type="EMBL" id="WIA10437.1"/>
    </source>
</evidence>
<keyword evidence="13" id="KW-1185">Reference proteome</keyword>
<keyword evidence="4" id="KW-0964">Secreted</keyword>
<dbReference type="CDD" id="cd00839">
    <property type="entry name" value="MPP_PAPs"/>
    <property type="match status" value="1"/>
</dbReference>
<protein>
    <recommendedName>
        <fullName evidence="7">Purple acid phosphatase</fullName>
        <ecNumber evidence="7">3.1.3.2</ecNumber>
    </recommendedName>
</protein>
<keyword evidence="5" id="KW-0732">Signal</keyword>
<dbReference type="Proteomes" id="UP001244341">
    <property type="component" value="Chromosome 2b"/>
</dbReference>
<dbReference type="Pfam" id="PF16656">
    <property type="entry name" value="Pur_ac_phosph_N"/>
    <property type="match status" value="1"/>
</dbReference>
<evidence type="ECO:0000256" key="3">
    <source>
        <dbReference type="ARBA" id="ARBA00011738"/>
    </source>
</evidence>
<dbReference type="SUPFAM" id="SSF49363">
    <property type="entry name" value="Purple acid phosphatase, N-terminal domain"/>
    <property type="match status" value="1"/>
</dbReference>
<dbReference type="Gene3D" id="2.60.40.380">
    <property type="entry name" value="Purple acid phosphatase-like, N-terminal"/>
    <property type="match status" value="1"/>
</dbReference>
<name>A0ABY8TN60_TETOB</name>
<feature type="domain" description="Calcineurin-like phosphoesterase" evidence="9">
    <location>
        <begin position="132"/>
        <end position="389"/>
    </location>
</feature>
<evidence type="ECO:0000256" key="6">
    <source>
        <dbReference type="ARBA" id="ARBA00023180"/>
    </source>
</evidence>
<evidence type="ECO:0000259" key="10">
    <source>
        <dbReference type="Pfam" id="PF14008"/>
    </source>
</evidence>
<dbReference type="InterPro" id="IPR015914">
    <property type="entry name" value="PAPs_N"/>
</dbReference>
<evidence type="ECO:0000256" key="5">
    <source>
        <dbReference type="ARBA" id="ARBA00022729"/>
    </source>
</evidence>
<evidence type="ECO:0000259" key="11">
    <source>
        <dbReference type="Pfam" id="PF16656"/>
    </source>
</evidence>
<dbReference type="PANTHER" id="PTHR45778:SF7">
    <property type="entry name" value="PURPLE ACID PHOSPHATASE"/>
    <property type="match status" value="1"/>
</dbReference>
<gene>
    <name evidence="12" type="ORF">OEZ85_010629</name>
</gene>
<dbReference type="EMBL" id="CP126209">
    <property type="protein sequence ID" value="WIA10437.1"/>
    <property type="molecule type" value="Genomic_DNA"/>
</dbReference>
<sequence length="520" mass="56318">MGPMSEEPQSGCSPSQVHIALGRDATEMHVSWKTANANCPSEVTFRQAGSGDGQLLRAGAPGVSNAVGYSFLLSERDMCSEPAASNEFMLYLHRAKMTNLVPSSEYEYQVAGSSTLRRLRSGVEPHPEHSFTFLAFGDMGDAVHAAAKSPGAADTLARLQQEVDAEQDPASLILHVGDISYANGDPDIWDSFMDGIQPIASRVPYMVAIGNHEYGYRKGSGKMVDPSGAAGPYQPSWGNFGPDSRGECGVMTARRFHMPQHPSQDELEQPAPGTPAGANAGAGGNAAGDVRPNAPFWYSFDYGSVHFTVISTENDLSPSSSQYAWLEKDLAAVDRCATPWLVVLLHRPLYVVYPHKSNREVGAHLRASIEDLLQQHRVDLTVAGHVHSYYRTCPVYDEACIPGFDQGSEDGDDYFHHSSSSSNRRSGSSSGSEYGCDGDGNCKHGIVHFTIGSAGHKLSEVERGQEEWLAASVQRYGFGRFRVEGSDRLVAEYVGSESGRVLDSVEVRATAERQAMCRKE</sequence>
<dbReference type="EC" id="3.1.3.2" evidence="7"/>
<feature type="region of interest" description="Disordered" evidence="8">
    <location>
        <begin position="260"/>
        <end position="285"/>
    </location>
</feature>
<proteinExistence type="inferred from homology"/>
<accession>A0ABY8TN60</accession>
<dbReference type="Pfam" id="PF14008">
    <property type="entry name" value="Metallophos_C"/>
    <property type="match status" value="1"/>
</dbReference>
<comment type="catalytic activity">
    <reaction evidence="7">
        <text>a phosphate monoester + H2O = an alcohol + phosphate</text>
        <dbReference type="Rhea" id="RHEA:15017"/>
        <dbReference type="ChEBI" id="CHEBI:15377"/>
        <dbReference type="ChEBI" id="CHEBI:30879"/>
        <dbReference type="ChEBI" id="CHEBI:43474"/>
        <dbReference type="ChEBI" id="CHEBI:67140"/>
        <dbReference type="EC" id="3.1.3.2"/>
    </reaction>
</comment>
<feature type="domain" description="Purple acid phosphatase C-terminal" evidence="10">
    <location>
        <begin position="445"/>
        <end position="504"/>
    </location>
</feature>
<evidence type="ECO:0000256" key="7">
    <source>
        <dbReference type="RuleBase" id="RU361203"/>
    </source>
</evidence>
<evidence type="ECO:0000256" key="2">
    <source>
        <dbReference type="ARBA" id="ARBA00008723"/>
    </source>
</evidence>
<comment type="similarity">
    <text evidence="2 7">Belongs to the metallophosphoesterase superfamily. Purple acid phosphatase family.</text>
</comment>
<evidence type="ECO:0000313" key="13">
    <source>
        <dbReference type="Proteomes" id="UP001244341"/>
    </source>
</evidence>
<keyword evidence="6" id="KW-0325">Glycoprotein</keyword>
<dbReference type="InterPro" id="IPR041792">
    <property type="entry name" value="MPP_PAP"/>
</dbReference>